<dbReference type="Pfam" id="PF13023">
    <property type="entry name" value="HD_3"/>
    <property type="match status" value="1"/>
</dbReference>
<dbReference type="EMBL" id="LBTR01000041">
    <property type="protein sequence ID" value="KKQ43817.1"/>
    <property type="molecule type" value="Genomic_DNA"/>
</dbReference>
<organism evidence="4 5">
    <name type="scientific">Candidatus Woesebacteria bacterium GW2011_GWA1_37_8</name>
    <dbReference type="NCBI Taxonomy" id="1618546"/>
    <lineage>
        <taxon>Bacteria</taxon>
        <taxon>Candidatus Woeseibacteriota</taxon>
    </lineage>
</organism>
<dbReference type="AlphaFoldDB" id="A0A0G0HNL5"/>
<name>A0A0G0HNL5_9BACT</name>
<evidence type="ECO:0000313" key="4">
    <source>
        <dbReference type="EMBL" id="KKQ43817.1"/>
    </source>
</evidence>
<dbReference type="Proteomes" id="UP000034603">
    <property type="component" value="Unassembled WGS sequence"/>
</dbReference>
<keyword evidence="1" id="KW-0479">Metal-binding</keyword>
<feature type="domain" description="HD" evidence="3">
    <location>
        <begin position="18"/>
        <end position="150"/>
    </location>
</feature>
<dbReference type="SUPFAM" id="SSF109604">
    <property type="entry name" value="HD-domain/PDEase-like"/>
    <property type="match status" value="1"/>
</dbReference>
<dbReference type="GO" id="GO:0005737">
    <property type="term" value="C:cytoplasm"/>
    <property type="evidence" value="ECO:0007669"/>
    <property type="project" value="TreeGrafter"/>
</dbReference>
<accession>A0A0G0HNL5</accession>
<dbReference type="GO" id="GO:0046872">
    <property type="term" value="F:metal ion binding"/>
    <property type="evidence" value="ECO:0007669"/>
    <property type="project" value="UniProtKB-KW"/>
</dbReference>
<keyword evidence="2" id="KW-0378">Hydrolase</keyword>
<dbReference type="PANTHER" id="PTHR11845">
    <property type="entry name" value="5'-DEOXYNUCLEOTIDASE HDDC2"/>
    <property type="match status" value="1"/>
</dbReference>
<protein>
    <submittedName>
        <fullName evidence="4">HD domain protein</fullName>
    </submittedName>
</protein>
<dbReference type="PANTHER" id="PTHR11845:SF13">
    <property type="entry name" value="5'-DEOXYNUCLEOTIDASE HDDC2"/>
    <property type="match status" value="1"/>
</dbReference>
<dbReference type="InterPro" id="IPR039356">
    <property type="entry name" value="YfbR/HDDC2"/>
</dbReference>
<gene>
    <name evidence="4" type="ORF">US62_C0041G0006</name>
</gene>
<evidence type="ECO:0000256" key="2">
    <source>
        <dbReference type="ARBA" id="ARBA00022801"/>
    </source>
</evidence>
<dbReference type="Gene3D" id="1.10.3210.10">
    <property type="entry name" value="Hypothetical protein af1432"/>
    <property type="match status" value="1"/>
</dbReference>
<sequence length="193" mass="22168">MGKQTEGLVGFLHKCRAIKETIRYSNNDLVERKDTVASHSWRASEIGVLLAPYLEDKGVSSSKVTNMLVLHDLLEIESPEVEALGHRDKKAKVKREQEVAKTLFEGYEGEWKDSAQLLLTEFLEQTTLEAKIAKVIENYESNMHVIEEVEPIKDPEHRKLTIDYIERRRGIIPIIDELIDIQLKEIEEVSTTQ</sequence>
<proteinExistence type="predicted"/>
<comment type="caution">
    <text evidence="4">The sequence shown here is derived from an EMBL/GenBank/DDBJ whole genome shotgun (WGS) entry which is preliminary data.</text>
</comment>
<dbReference type="GO" id="GO:0002953">
    <property type="term" value="F:5'-deoxynucleotidase activity"/>
    <property type="evidence" value="ECO:0007669"/>
    <property type="project" value="InterPro"/>
</dbReference>
<evidence type="ECO:0000313" key="5">
    <source>
        <dbReference type="Proteomes" id="UP000034603"/>
    </source>
</evidence>
<reference evidence="4 5" key="1">
    <citation type="journal article" date="2015" name="Nature">
        <title>rRNA introns, odd ribosomes, and small enigmatic genomes across a large radiation of phyla.</title>
        <authorList>
            <person name="Brown C.T."/>
            <person name="Hug L.A."/>
            <person name="Thomas B.C."/>
            <person name="Sharon I."/>
            <person name="Castelle C.J."/>
            <person name="Singh A."/>
            <person name="Wilkins M.J."/>
            <person name="Williams K.H."/>
            <person name="Banfield J.F."/>
        </authorList>
    </citation>
    <scope>NUCLEOTIDE SEQUENCE [LARGE SCALE GENOMIC DNA]</scope>
</reference>
<dbReference type="InterPro" id="IPR006674">
    <property type="entry name" value="HD_domain"/>
</dbReference>
<evidence type="ECO:0000259" key="3">
    <source>
        <dbReference type="Pfam" id="PF13023"/>
    </source>
</evidence>
<evidence type="ECO:0000256" key="1">
    <source>
        <dbReference type="ARBA" id="ARBA00022723"/>
    </source>
</evidence>